<dbReference type="InterPro" id="IPR050792">
    <property type="entry name" value="ADP-ribosylglycohydrolase"/>
</dbReference>
<sequence length="318" mass="33138">MTTRRRTDLHDRAAGVLLGQACGDALGVPYEFGTPPAADEPARMTGGGLGDFAPGEWSDDTAMAVAVAEGLLAGATFAERLDAIASGFLTWFLDGPADIGVQTRHVLAATARRTEPGAPGVAHVMTEEAEGYAARHPHSAGNGALMRTSPVALAYLHDPAGCAQAARAVAALTHADPLAVDSCVVWSESIRRVVGGGRLELAWDVLAPDRSDIWAEFETLPLRPNGFTVAALRAAWHAITTTPVPEDPALRGGHLVEALHAAVRLGDDTDTVAAIAGGLLGARWGAASVPPGWRRAVHGWPGRTADDLDEIVAMLVDR</sequence>
<dbReference type="InterPro" id="IPR036705">
    <property type="entry name" value="Ribosyl_crysJ1_sf"/>
</dbReference>
<proteinExistence type="inferred from homology"/>
<dbReference type="Pfam" id="PF03747">
    <property type="entry name" value="ADP_ribosyl_GH"/>
    <property type="match status" value="1"/>
</dbReference>
<gene>
    <name evidence="3" type="ORF">AB3X52_17500</name>
</gene>
<dbReference type="Gene3D" id="1.10.4080.10">
    <property type="entry name" value="ADP-ribosylation/Crystallin J1"/>
    <property type="match status" value="1"/>
</dbReference>
<keyword evidence="2" id="KW-0378">Hydrolase</keyword>
<dbReference type="EMBL" id="JBFPJR010000042">
    <property type="protein sequence ID" value="MEX0429418.1"/>
    <property type="molecule type" value="Genomic_DNA"/>
</dbReference>
<protein>
    <submittedName>
        <fullName evidence="3">ADP-ribosylglycohydrolase family protein</fullName>
    </submittedName>
</protein>
<evidence type="ECO:0000313" key="4">
    <source>
        <dbReference type="Proteomes" id="UP001556631"/>
    </source>
</evidence>
<accession>A0ABV3T2P0</accession>
<dbReference type="Proteomes" id="UP001556631">
    <property type="component" value="Unassembled WGS sequence"/>
</dbReference>
<evidence type="ECO:0000256" key="1">
    <source>
        <dbReference type="ARBA" id="ARBA00010702"/>
    </source>
</evidence>
<dbReference type="PANTHER" id="PTHR16222:SF24">
    <property type="entry name" value="ADP-RIBOSYLHYDROLASE ARH3"/>
    <property type="match status" value="1"/>
</dbReference>
<evidence type="ECO:0000313" key="3">
    <source>
        <dbReference type="EMBL" id="MEX0429418.1"/>
    </source>
</evidence>
<dbReference type="PANTHER" id="PTHR16222">
    <property type="entry name" value="ADP-RIBOSYLGLYCOHYDROLASE"/>
    <property type="match status" value="1"/>
</dbReference>
<organism evidence="3 4">
    <name type="scientific">Nocardioides eburneus</name>
    <dbReference type="NCBI Taxonomy" id="3231482"/>
    <lineage>
        <taxon>Bacteria</taxon>
        <taxon>Bacillati</taxon>
        <taxon>Actinomycetota</taxon>
        <taxon>Actinomycetes</taxon>
        <taxon>Propionibacteriales</taxon>
        <taxon>Nocardioidaceae</taxon>
        <taxon>Nocardioides</taxon>
    </lineage>
</organism>
<reference evidence="3 4" key="1">
    <citation type="submission" date="2024-07" db="EMBL/GenBank/DDBJ databases">
        <authorList>
            <person name="Lee S."/>
            <person name="Kang M."/>
        </authorList>
    </citation>
    <scope>NUCLEOTIDE SEQUENCE [LARGE SCALE GENOMIC DNA]</scope>
    <source>
        <strain evidence="3 4">DS6</strain>
    </source>
</reference>
<dbReference type="InterPro" id="IPR005502">
    <property type="entry name" value="Ribosyl_crysJ1"/>
</dbReference>
<keyword evidence="4" id="KW-1185">Reference proteome</keyword>
<dbReference type="RefSeq" id="WP_367995382.1">
    <property type="nucleotide sequence ID" value="NZ_JBFPJR010000042.1"/>
</dbReference>
<dbReference type="SUPFAM" id="SSF101478">
    <property type="entry name" value="ADP-ribosylglycohydrolase"/>
    <property type="match status" value="1"/>
</dbReference>
<comment type="caution">
    <text evidence="3">The sequence shown here is derived from an EMBL/GenBank/DDBJ whole genome shotgun (WGS) entry which is preliminary data.</text>
</comment>
<evidence type="ECO:0000256" key="2">
    <source>
        <dbReference type="ARBA" id="ARBA00022801"/>
    </source>
</evidence>
<comment type="similarity">
    <text evidence="1">Belongs to the ADP-ribosylglycohydrolase family.</text>
</comment>
<name>A0ABV3T2P0_9ACTN</name>